<dbReference type="EMBL" id="JBIAWJ010000027">
    <property type="protein sequence ID" value="MFF4526650.1"/>
    <property type="molecule type" value="Genomic_DNA"/>
</dbReference>
<dbReference type="Proteomes" id="UP001602058">
    <property type="component" value="Unassembled WGS sequence"/>
</dbReference>
<name>A0ABW6UT54_9ACTN</name>
<evidence type="ECO:0000313" key="1">
    <source>
        <dbReference type="EMBL" id="MFF4526650.1"/>
    </source>
</evidence>
<dbReference type="NCBIfam" id="TIGR04474">
    <property type="entry name" value="tcm_partner"/>
    <property type="match status" value="1"/>
</dbReference>
<protein>
    <submittedName>
        <fullName evidence="1">Three-Cys-motif partner protein TcmP</fullName>
    </submittedName>
</protein>
<keyword evidence="2" id="KW-1185">Reference proteome</keyword>
<gene>
    <name evidence="1" type="ORF">ACFY1D_35270</name>
</gene>
<sequence length="553" mass="62197">MADDTDTDDWPGYTPEEMNLPTELVERIRLVCSLLHLPVAERHGMPGVALGREEVWKPGEPADHVTVSWNVSDKLFDIAETQGSDGRAEHLCGAIDALERGLVDALRRGGLRVERDTGTQDWKVLGIAARWTDPSTPAHECGWYAVFTRRAYALTIGDQGLGQSGCRLRGGQRVQGVGMGVLWKLEPATEAKHRLYKQYLDAWWPIFLQTSARTGYSRPRVTLLDAFAGPGRYLGGEEGSPVFILRKLLNHTAVDRMNLRRQRVRLIFIEKERPRYEHLRAELVRCFGPLEDLPVHVEVHHGEAGQDSGELLTKLDAWGHPVLGIFDSWGNINVPLSLMRRIAHNPSSEVITTFGPNWFSREQGRQMASEEFNPEVLDMVFGGREFWSPADAELRPDERWRVWLSTYRDALRRAGFRSQLQFRLVPRTGQPLYLVFGTGHPKGLEAMKEAMWKVDVSDGMSFKDPRTRGGVLPGQSTLFAGADVVDPELLELVHQRLSQGVATVEDIGQWLLTETSRWLPKHALAAVQELRNDGVVMVLSSGKLTRKSRVSLN</sequence>
<proteinExistence type="predicted"/>
<dbReference type="RefSeq" id="WP_351084895.1">
    <property type="nucleotide sequence ID" value="NZ_JBEOZG010000028.1"/>
</dbReference>
<reference evidence="1 2" key="1">
    <citation type="submission" date="2024-10" db="EMBL/GenBank/DDBJ databases">
        <title>The Natural Products Discovery Center: Release of the First 8490 Sequenced Strains for Exploring Actinobacteria Biosynthetic Diversity.</title>
        <authorList>
            <person name="Kalkreuter E."/>
            <person name="Kautsar S.A."/>
            <person name="Yang D."/>
            <person name="Bader C.D."/>
            <person name="Teijaro C.N."/>
            <person name="Fluegel L."/>
            <person name="Davis C.M."/>
            <person name="Simpson J.R."/>
            <person name="Lauterbach L."/>
            <person name="Steele A.D."/>
            <person name="Gui C."/>
            <person name="Meng S."/>
            <person name="Li G."/>
            <person name="Viehrig K."/>
            <person name="Ye F."/>
            <person name="Su P."/>
            <person name="Kiefer A.F."/>
            <person name="Nichols A."/>
            <person name="Cepeda A.J."/>
            <person name="Yan W."/>
            <person name="Fan B."/>
            <person name="Jiang Y."/>
            <person name="Adhikari A."/>
            <person name="Zheng C.-J."/>
            <person name="Schuster L."/>
            <person name="Cowan T.M."/>
            <person name="Smanski M.J."/>
            <person name="Chevrette M.G."/>
            <person name="De Carvalho L.P.S."/>
            <person name="Shen B."/>
        </authorList>
    </citation>
    <scope>NUCLEOTIDE SEQUENCE [LARGE SCALE GENOMIC DNA]</scope>
    <source>
        <strain evidence="1 2">NPDC001390</strain>
    </source>
</reference>
<organism evidence="1 2">
    <name type="scientific">Streptomyces bluensis</name>
    <dbReference type="NCBI Taxonomy" id="33897"/>
    <lineage>
        <taxon>Bacteria</taxon>
        <taxon>Bacillati</taxon>
        <taxon>Actinomycetota</taxon>
        <taxon>Actinomycetes</taxon>
        <taxon>Kitasatosporales</taxon>
        <taxon>Streptomycetaceae</taxon>
        <taxon>Streptomyces</taxon>
    </lineage>
</organism>
<evidence type="ECO:0000313" key="2">
    <source>
        <dbReference type="Proteomes" id="UP001602058"/>
    </source>
</evidence>
<comment type="caution">
    <text evidence="1">The sequence shown here is derived from an EMBL/GenBank/DDBJ whole genome shotgun (WGS) entry which is preliminary data.</text>
</comment>
<accession>A0ABW6UT54</accession>
<dbReference type="InterPro" id="IPR031009">
    <property type="entry name" value="Tcm_partner"/>
</dbReference>